<sequence>MSPVPLSPFDPKQAAEKFKLLCGCFMINGIASIASLSTGTKFSKLKSHSIHPIHSGGQRPEPGPEFGGDMGRKDVSRGSHGLSYVPIPVPNSPSNPSLNKFRPHKILFQRKEDPGLLVASRIENIYSSKYVLQKQESPHLYAISRLAWCHTTNTIPKSQPRDGTARSHAMPLNVDLNLPASSDDVDTNLEPPLPYEPPTTSQEPARDRAINKSTRRRRLIQYEEAGGSQRASSGASGSRRRKVSHGQRSDGGEGDDLDENQGSQSAPQPRFPIFSCPICMEEITGETSTKCGHIFCRICIFSAIVAQGKCPTCRNKLTAKDTFRIYFPRNE</sequence>
<dbReference type="PROSITE" id="PS00518">
    <property type="entry name" value="ZF_RING_1"/>
    <property type="match status" value="1"/>
</dbReference>
<evidence type="ECO:0000256" key="3">
    <source>
        <dbReference type="ARBA" id="ARBA00022833"/>
    </source>
</evidence>
<dbReference type="InterPro" id="IPR013083">
    <property type="entry name" value="Znf_RING/FYVE/PHD"/>
</dbReference>
<feature type="region of interest" description="Disordered" evidence="5">
    <location>
        <begin position="175"/>
        <end position="269"/>
    </location>
</feature>
<keyword evidence="3" id="KW-0862">Zinc</keyword>
<dbReference type="EMBL" id="JBFOLK010000012">
    <property type="protein sequence ID" value="KAL2469419.1"/>
    <property type="molecule type" value="Genomic_DNA"/>
</dbReference>
<evidence type="ECO:0000256" key="1">
    <source>
        <dbReference type="ARBA" id="ARBA00022723"/>
    </source>
</evidence>
<dbReference type="AlphaFoldDB" id="A0ABD1Q2N0"/>
<evidence type="ECO:0000259" key="6">
    <source>
        <dbReference type="PROSITE" id="PS50089"/>
    </source>
</evidence>
<accession>A0ABD1Q2N0</accession>
<organism evidence="7 8">
    <name type="scientific">Abeliophyllum distichum</name>
    <dbReference type="NCBI Taxonomy" id="126358"/>
    <lineage>
        <taxon>Eukaryota</taxon>
        <taxon>Viridiplantae</taxon>
        <taxon>Streptophyta</taxon>
        <taxon>Embryophyta</taxon>
        <taxon>Tracheophyta</taxon>
        <taxon>Spermatophyta</taxon>
        <taxon>Magnoliopsida</taxon>
        <taxon>eudicotyledons</taxon>
        <taxon>Gunneridae</taxon>
        <taxon>Pentapetalae</taxon>
        <taxon>asterids</taxon>
        <taxon>lamiids</taxon>
        <taxon>Lamiales</taxon>
        <taxon>Oleaceae</taxon>
        <taxon>Forsythieae</taxon>
        <taxon>Abeliophyllum</taxon>
    </lineage>
</organism>
<evidence type="ECO:0000256" key="4">
    <source>
        <dbReference type="PROSITE-ProRule" id="PRU00175"/>
    </source>
</evidence>
<dbReference type="Pfam" id="PF13923">
    <property type="entry name" value="zf-C3HC4_2"/>
    <property type="match status" value="1"/>
</dbReference>
<protein>
    <submittedName>
        <fullName evidence="7">E3 ubiquitin-protein like</fullName>
    </submittedName>
</protein>
<evidence type="ECO:0000256" key="5">
    <source>
        <dbReference type="SAM" id="MobiDB-lite"/>
    </source>
</evidence>
<evidence type="ECO:0000313" key="8">
    <source>
        <dbReference type="Proteomes" id="UP001604336"/>
    </source>
</evidence>
<keyword evidence="8" id="KW-1185">Reference proteome</keyword>
<name>A0ABD1Q2N0_9LAMI</name>
<gene>
    <name evidence="7" type="ORF">Adt_37555</name>
</gene>
<reference evidence="8" key="1">
    <citation type="submission" date="2024-07" db="EMBL/GenBank/DDBJ databases">
        <title>Two chromosome-level genome assemblies of Korean endemic species Abeliophyllum distichum and Forsythia ovata (Oleaceae).</title>
        <authorList>
            <person name="Jang H."/>
        </authorList>
    </citation>
    <scope>NUCLEOTIDE SEQUENCE [LARGE SCALE GENOMIC DNA]</scope>
</reference>
<dbReference type="Gene3D" id="3.30.40.10">
    <property type="entry name" value="Zinc/RING finger domain, C3HC4 (zinc finger)"/>
    <property type="match status" value="1"/>
</dbReference>
<feature type="domain" description="RING-type" evidence="6">
    <location>
        <begin position="276"/>
        <end position="314"/>
    </location>
</feature>
<comment type="caution">
    <text evidence="7">The sequence shown here is derived from an EMBL/GenBank/DDBJ whole genome shotgun (WGS) entry which is preliminary data.</text>
</comment>
<dbReference type="InterPro" id="IPR049627">
    <property type="entry name" value="SLX8"/>
</dbReference>
<dbReference type="InterPro" id="IPR017907">
    <property type="entry name" value="Znf_RING_CS"/>
</dbReference>
<dbReference type="InterPro" id="IPR001841">
    <property type="entry name" value="Znf_RING"/>
</dbReference>
<dbReference type="PROSITE" id="PS50089">
    <property type="entry name" value="ZF_RING_2"/>
    <property type="match status" value="1"/>
</dbReference>
<dbReference type="SMART" id="SM00184">
    <property type="entry name" value="RING"/>
    <property type="match status" value="1"/>
</dbReference>
<feature type="region of interest" description="Disordered" evidence="5">
    <location>
        <begin position="49"/>
        <end position="98"/>
    </location>
</feature>
<dbReference type="PANTHER" id="PTHR47094:SF18">
    <property type="entry name" value="RING-TYPE DOMAIN-CONTAINING PROTEIN"/>
    <property type="match status" value="1"/>
</dbReference>
<dbReference type="SUPFAM" id="SSF57850">
    <property type="entry name" value="RING/U-box"/>
    <property type="match status" value="1"/>
</dbReference>
<dbReference type="PANTHER" id="PTHR47094">
    <property type="entry name" value="ELFLESS, ISOFORM B"/>
    <property type="match status" value="1"/>
</dbReference>
<dbReference type="Proteomes" id="UP001604336">
    <property type="component" value="Unassembled WGS sequence"/>
</dbReference>
<evidence type="ECO:0000256" key="2">
    <source>
        <dbReference type="ARBA" id="ARBA00022771"/>
    </source>
</evidence>
<feature type="compositionally biased region" description="Low complexity" evidence="5">
    <location>
        <begin position="225"/>
        <end position="237"/>
    </location>
</feature>
<keyword evidence="2 4" id="KW-0863">Zinc-finger</keyword>
<proteinExistence type="predicted"/>
<keyword evidence="1" id="KW-0479">Metal-binding</keyword>
<dbReference type="GO" id="GO:0008270">
    <property type="term" value="F:zinc ion binding"/>
    <property type="evidence" value="ECO:0007669"/>
    <property type="project" value="UniProtKB-KW"/>
</dbReference>
<evidence type="ECO:0000313" key="7">
    <source>
        <dbReference type="EMBL" id="KAL2469419.1"/>
    </source>
</evidence>